<organism evidence="13 14">
    <name type="scientific">Oceanirhabdus seepicola</name>
    <dbReference type="NCBI Taxonomy" id="2828781"/>
    <lineage>
        <taxon>Bacteria</taxon>
        <taxon>Bacillati</taxon>
        <taxon>Bacillota</taxon>
        <taxon>Clostridia</taxon>
        <taxon>Eubacteriales</taxon>
        <taxon>Clostridiaceae</taxon>
        <taxon>Oceanirhabdus</taxon>
    </lineage>
</organism>
<comment type="catalytic activity">
    <reaction evidence="9 10">
        <text>(sulfur carrier)-H + L-cysteine = (sulfur carrier)-SH + L-alanine</text>
        <dbReference type="Rhea" id="RHEA:43892"/>
        <dbReference type="Rhea" id="RHEA-COMP:14737"/>
        <dbReference type="Rhea" id="RHEA-COMP:14739"/>
        <dbReference type="ChEBI" id="CHEBI:29917"/>
        <dbReference type="ChEBI" id="CHEBI:35235"/>
        <dbReference type="ChEBI" id="CHEBI:57972"/>
        <dbReference type="ChEBI" id="CHEBI:64428"/>
        <dbReference type="EC" id="2.8.1.7"/>
    </reaction>
</comment>
<dbReference type="InterPro" id="IPR015421">
    <property type="entry name" value="PyrdxlP-dep_Trfase_major"/>
</dbReference>
<dbReference type="SUPFAM" id="SSF53383">
    <property type="entry name" value="PLP-dependent transferases"/>
    <property type="match status" value="1"/>
</dbReference>
<protein>
    <recommendedName>
        <fullName evidence="10">Cysteine desulfurase IscS</fullName>
        <ecNumber evidence="10">2.8.1.7</ecNumber>
    </recommendedName>
</protein>
<dbReference type="Pfam" id="PF00266">
    <property type="entry name" value="Aminotran_5"/>
    <property type="match status" value="1"/>
</dbReference>
<dbReference type="AlphaFoldDB" id="A0A9J6P3X1"/>
<feature type="binding site" description="via persulfide group" evidence="10">
    <location>
        <position position="328"/>
    </location>
    <ligand>
        <name>[2Fe-2S] cluster</name>
        <dbReference type="ChEBI" id="CHEBI:190135"/>
        <note>ligand shared with IscU</note>
    </ligand>
</feature>
<dbReference type="GO" id="GO:1990221">
    <property type="term" value="C:L-cysteine desulfurase complex"/>
    <property type="evidence" value="ECO:0007669"/>
    <property type="project" value="UniProtKB-ARBA"/>
</dbReference>
<feature type="modified residue" description="N6-(pyridoxal phosphate)lysine" evidence="10">
    <location>
        <position position="204"/>
    </location>
</feature>
<evidence type="ECO:0000256" key="11">
    <source>
        <dbReference type="RuleBase" id="RU004504"/>
    </source>
</evidence>
<evidence type="ECO:0000256" key="6">
    <source>
        <dbReference type="ARBA" id="ARBA00022898"/>
    </source>
</evidence>
<feature type="binding site" evidence="10">
    <location>
        <position position="153"/>
    </location>
    <ligand>
        <name>pyridoxal 5'-phosphate</name>
        <dbReference type="ChEBI" id="CHEBI:597326"/>
    </ligand>
</feature>
<dbReference type="InterPro" id="IPR020578">
    <property type="entry name" value="Aminotrans_V_PyrdxlP_BS"/>
</dbReference>
<dbReference type="InterPro" id="IPR010240">
    <property type="entry name" value="Cys_deSase_IscS"/>
</dbReference>
<dbReference type="Gene3D" id="1.10.260.50">
    <property type="match status" value="1"/>
</dbReference>
<evidence type="ECO:0000256" key="9">
    <source>
        <dbReference type="ARBA" id="ARBA00050776"/>
    </source>
</evidence>
<feature type="binding site" evidence="10">
    <location>
        <position position="239"/>
    </location>
    <ligand>
        <name>pyridoxal 5'-phosphate</name>
        <dbReference type="ChEBI" id="CHEBI:597326"/>
    </ligand>
</feature>
<comment type="subcellular location">
    <subcellularLocation>
        <location evidence="10">Cytoplasm</location>
    </subcellularLocation>
</comment>
<evidence type="ECO:0000259" key="12">
    <source>
        <dbReference type="Pfam" id="PF00266"/>
    </source>
</evidence>
<dbReference type="GO" id="GO:0030170">
    <property type="term" value="F:pyridoxal phosphate binding"/>
    <property type="evidence" value="ECO:0007669"/>
    <property type="project" value="UniProtKB-UniRule"/>
</dbReference>
<evidence type="ECO:0000256" key="1">
    <source>
        <dbReference type="ARBA" id="ARBA00001933"/>
    </source>
</evidence>
<evidence type="ECO:0000256" key="3">
    <source>
        <dbReference type="ARBA" id="ARBA00022490"/>
    </source>
</evidence>
<evidence type="ECO:0000256" key="4">
    <source>
        <dbReference type="ARBA" id="ARBA00022679"/>
    </source>
</evidence>
<evidence type="ECO:0000313" key="13">
    <source>
        <dbReference type="EMBL" id="MCM1990862.1"/>
    </source>
</evidence>
<keyword evidence="6 10" id="KW-0663">Pyridoxal phosphate</keyword>
<feature type="active site" description="Cysteine persulfide intermediate" evidence="10">
    <location>
        <position position="328"/>
    </location>
</feature>
<dbReference type="InterPro" id="IPR016454">
    <property type="entry name" value="Cysteine_dSase"/>
</dbReference>
<gene>
    <name evidence="13" type="primary">nifS</name>
    <name evidence="10" type="synonym">iscS</name>
    <name evidence="13" type="ORF">KDK92_14115</name>
</gene>
<dbReference type="InterPro" id="IPR015424">
    <property type="entry name" value="PyrdxlP-dep_Trfase"/>
</dbReference>
<dbReference type="EMBL" id="JAGSOJ010000003">
    <property type="protein sequence ID" value="MCM1990862.1"/>
    <property type="molecule type" value="Genomic_DNA"/>
</dbReference>
<comment type="cofactor">
    <cofactor evidence="1 10 11">
        <name>pyridoxal 5'-phosphate</name>
        <dbReference type="ChEBI" id="CHEBI:597326"/>
    </cofactor>
</comment>
<comment type="similarity">
    <text evidence="2 10">Belongs to the class-V pyridoxal-phosphate-dependent aminotransferase family. NifS/IscS subfamily.</text>
</comment>
<keyword evidence="4 10" id="KW-0808">Transferase</keyword>
<feature type="binding site" evidence="10">
    <location>
        <position position="181"/>
    </location>
    <ligand>
        <name>pyridoxal 5'-phosphate</name>
        <dbReference type="ChEBI" id="CHEBI:597326"/>
    </ligand>
</feature>
<dbReference type="RefSeq" id="WP_250859975.1">
    <property type="nucleotide sequence ID" value="NZ_JAGSOJ010000003.1"/>
</dbReference>
<keyword evidence="14" id="KW-1185">Reference proteome</keyword>
<sequence>MEKRNIYMDHAATTYVKPEVLEEMIPYFTENFGNPSSIYSQARVTNMAIDESRGKIAKAINADRREIFITGGGSEADNWAIKGYANANKHKGNHIITTTIEHHAILHVCEYLGKNGFEITYLPVDEKGFINIDDLRNAIKDTTILVSIMFANNEIGTIQSVKEIGEVCRENKVVFHTDAVQAVGHIPVDVQELNIDMLSMAAHKFYGPKGVGALYVRKGIRLENLIHGGAQERNKRAGTENIPGIIGMAKALELAVENMEEENKKLVMLRNKLIDGLLERVPHSRLNGPCGEMRLPGNANITFEFIEGESILLMLDAKGIAASSGSACTSGSLDPSHVLLAIGLPHEIAHGSLRLSLGEKTTEEEIDYVLEVVPQIVQRLREMSPLWDNFAKGEK</sequence>
<comment type="subunit">
    <text evidence="10">Homodimer. Forms a heterotetramer with IscU, interacts with other sulfur acceptors.</text>
</comment>
<dbReference type="PANTHER" id="PTHR11601">
    <property type="entry name" value="CYSTEINE DESULFURYLASE FAMILY MEMBER"/>
    <property type="match status" value="1"/>
</dbReference>
<evidence type="ECO:0000256" key="7">
    <source>
        <dbReference type="ARBA" id="ARBA00023004"/>
    </source>
</evidence>
<evidence type="ECO:0000313" key="14">
    <source>
        <dbReference type="Proteomes" id="UP001056429"/>
    </source>
</evidence>
<dbReference type="PIRSF" id="PIRSF005572">
    <property type="entry name" value="NifS"/>
    <property type="match status" value="1"/>
</dbReference>
<dbReference type="GO" id="GO:0046872">
    <property type="term" value="F:metal ion binding"/>
    <property type="evidence" value="ECO:0007669"/>
    <property type="project" value="UniProtKB-KW"/>
</dbReference>
<dbReference type="GO" id="GO:0006520">
    <property type="term" value="P:amino acid metabolic process"/>
    <property type="evidence" value="ECO:0007669"/>
    <property type="project" value="InterPro"/>
</dbReference>
<dbReference type="GO" id="GO:0031071">
    <property type="term" value="F:cysteine desulfurase activity"/>
    <property type="evidence" value="ECO:0007669"/>
    <property type="project" value="UniProtKB-UniRule"/>
</dbReference>
<dbReference type="NCBIfam" id="TIGR03402">
    <property type="entry name" value="FeS_nifS"/>
    <property type="match status" value="1"/>
</dbReference>
<comment type="pathway">
    <text evidence="10">Cofactor biosynthesis; iron-sulfur cluster biosynthesis.</text>
</comment>
<name>A0A9J6P3X1_9CLOT</name>
<dbReference type="FunFam" id="3.40.640.10:FF:000084">
    <property type="entry name" value="IscS-like cysteine desulfurase"/>
    <property type="match status" value="1"/>
</dbReference>
<comment type="caution">
    <text evidence="10">Lacks conserved residue(s) required for the propagation of feature annotation.</text>
</comment>
<dbReference type="Gene3D" id="3.90.1150.10">
    <property type="entry name" value="Aspartate Aminotransferase, domain 1"/>
    <property type="match status" value="1"/>
</dbReference>
<evidence type="ECO:0000256" key="2">
    <source>
        <dbReference type="ARBA" id="ARBA00006490"/>
    </source>
</evidence>
<dbReference type="InterPro" id="IPR017772">
    <property type="entry name" value="Cys_deSase_NifS_bac/arc"/>
</dbReference>
<dbReference type="Proteomes" id="UP001056429">
    <property type="component" value="Unassembled WGS sequence"/>
</dbReference>
<feature type="binding site" evidence="10">
    <location>
        <begin position="73"/>
        <end position="74"/>
    </location>
    <ligand>
        <name>pyridoxal 5'-phosphate</name>
        <dbReference type="ChEBI" id="CHEBI:597326"/>
    </ligand>
</feature>
<evidence type="ECO:0000256" key="5">
    <source>
        <dbReference type="ARBA" id="ARBA00022723"/>
    </source>
</evidence>
<dbReference type="PROSITE" id="PS00595">
    <property type="entry name" value="AA_TRANSFER_CLASS_5"/>
    <property type="match status" value="1"/>
</dbReference>
<keyword evidence="3 10" id="KW-0963">Cytoplasm</keyword>
<dbReference type="NCBIfam" id="NF002806">
    <property type="entry name" value="PRK02948.1"/>
    <property type="match status" value="1"/>
</dbReference>
<feature type="domain" description="Aminotransferase class V" evidence="12">
    <location>
        <begin position="6"/>
        <end position="369"/>
    </location>
</feature>
<evidence type="ECO:0000256" key="10">
    <source>
        <dbReference type="HAMAP-Rule" id="MF_00331"/>
    </source>
</evidence>
<evidence type="ECO:0000256" key="8">
    <source>
        <dbReference type="ARBA" id="ARBA00023014"/>
    </source>
</evidence>
<dbReference type="GO" id="GO:0044571">
    <property type="term" value="P:[2Fe-2S] cluster assembly"/>
    <property type="evidence" value="ECO:0007669"/>
    <property type="project" value="UniProtKB-UniRule"/>
</dbReference>
<keyword evidence="10" id="KW-0001">2Fe-2S</keyword>
<comment type="caution">
    <text evidence="13">The sequence shown here is derived from an EMBL/GenBank/DDBJ whole genome shotgun (WGS) entry which is preliminary data.</text>
</comment>
<dbReference type="InterPro" id="IPR015422">
    <property type="entry name" value="PyrdxlP-dep_Trfase_small"/>
</dbReference>
<reference evidence="13" key="1">
    <citation type="journal article" date="2021" name="mSystems">
        <title>Bacteria and Archaea Synergistically Convert Glycine Betaine to Biogenic Methane in the Formosa Cold Seep of the South China Sea.</title>
        <authorList>
            <person name="Li L."/>
            <person name="Zhang W."/>
            <person name="Zhang S."/>
            <person name="Song L."/>
            <person name="Sun Q."/>
            <person name="Zhang H."/>
            <person name="Xiang H."/>
            <person name="Dong X."/>
        </authorList>
    </citation>
    <scope>NUCLEOTIDE SEQUENCE</scope>
    <source>
        <strain evidence="13">ZWT</strain>
    </source>
</reference>
<keyword evidence="7 10" id="KW-0408">Iron</keyword>
<proteinExistence type="inferred from homology"/>
<dbReference type="HAMAP" id="MF_00331">
    <property type="entry name" value="Cys_desulf_IscS"/>
    <property type="match status" value="1"/>
</dbReference>
<dbReference type="PANTHER" id="PTHR11601:SF34">
    <property type="entry name" value="CYSTEINE DESULFURASE"/>
    <property type="match status" value="1"/>
</dbReference>
<dbReference type="Gene3D" id="3.40.640.10">
    <property type="entry name" value="Type I PLP-dependent aspartate aminotransferase-like (Major domain)"/>
    <property type="match status" value="1"/>
</dbReference>
<keyword evidence="8 10" id="KW-0411">Iron-sulfur</keyword>
<keyword evidence="5 10" id="KW-0479">Metal-binding</keyword>
<comment type="function">
    <text evidence="10">Master enzyme that delivers sulfur to a number of partners involved in Fe-S cluster assembly, tRNA modification or cofactor biosynthesis. Catalyzes the removal of elemental sulfur atoms from cysteine to produce alanine. Functions as a sulfur delivery protein for Fe-S cluster synthesis onto IscU, an Fe-S scaffold assembly protein, as well as other S acceptor proteins.</text>
</comment>
<dbReference type="EC" id="2.8.1.7" evidence="10"/>
<dbReference type="GO" id="GO:0051537">
    <property type="term" value="F:2 iron, 2 sulfur cluster binding"/>
    <property type="evidence" value="ECO:0007669"/>
    <property type="project" value="UniProtKB-UniRule"/>
</dbReference>
<accession>A0A9J6P3X1</accession>
<reference evidence="13" key="2">
    <citation type="submission" date="2021-04" db="EMBL/GenBank/DDBJ databases">
        <authorList>
            <person name="Dong X."/>
        </authorList>
    </citation>
    <scope>NUCLEOTIDE SEQUENCE</scope>
    <source>
        <strain evidence="13">ZWT</strain>
    </source>
</reference>
<dbReference type="InterPro" id="IPR000192">
    <property type="entry name" value="Aminotrans_V_dom"/>
</dbReference>